<evidence type="ECO:0000259" key="1">
    <source>
        <dbReference type="Pfam" id="PF00188"/>
    </source>
</evidence>
<feature type="domain" description="SCP" evidence="1">
    <location>
        <begin position="92"/>
        <end position="214"/>
    </location>
</feature>
<dbReference type="PATRIC" id="fig|1423815.3.peg.1245"/>
<dbReference type="InterPro" id="IPR035940">
    <property type="entry name" value="CAP_sf"/>
</dbReference>
<reference evidence="2 3" key="1">
    <citation type="journal article" date="2015" name="Genome Announc.">
        <title>Expanding the biotechnology potential of lactobacilli through comparative genomics of 213 strains and associated genera.</title>
        <authorList>
            <person name="Sun Z."/>
            <person name="Harris H.M."/>
            <person name="McCann A."/>
            <person name="Guo C."/>
            <person name="Argimon S."/>
            <person name="Zhang W."/>
            <person name="Yang X."/>
            <person name="Jeffery I.B."/>
            <person name="Cooney J.C."/>
            <person name="Kagawa T.F."/>
            <person name="Liu W."/>
            <person name="Song Y."/>
            <person name="Salvetti E."/>
            <person name="Wrobel A."/>
            <person name="Rasinkangas P."/>
            <person name="Parkhill J."/>
            <person name="Rea M.C."/>
            <person name="O'Sullivan O."/>
            <person name="Ritari J."/>
            <person name="Douillard F.P."/>
            <person name="Paul Ross R."/>
            <person name="Yang R."/>
            <person name="Briner A.E."/>
            <person name="Felis G.E."/>
            <person name="de Vos W.M."/>
            <person name="Barrangou R."/>
            <person name="Klaenhammer T.R."/>
            <person name="Caufield P.W."/>
            <person name="Cui Y."/>
            <person name="Zhang H."/>
            <person name="O'Toole P.W."/>
        </authorList>
    </citation>
    <scope>NUCLEOTIDE SEQUENCE [LARGE SCALE GENOMIC DNA]</scope>
    <source>
        <strain evidence="2 3">DSM 14857</strain>
    </source>
</reference>
<dbReference type="STRING" id="1423815.FC27_GL001214"/>
<dbReference type="CDD" id="cd05379">
    <property type="entry name" value="CAP_bacterial"/>
    <property type="match status" value="1"/>
</dbReference>
<dbReference type="eggNOG" id="COG2340">
    <property type="taxonomic scope" value="Bacteria"/>
</dbReference>
<dbReference type="Pfam" id="PF00188">
    <property type="entry name" value="CAP"/>
    <property type="match status" value="1"/>
</dbReference>
<dbReference type="AlphaFoldDB" id="A0A0R1SHY7"/>
<dbReference type="Gene3D" id="3.40.33.10">
    <property type="entry name" value="CAP"/>
    <property type="match status" value="1"/>
</dbReference>
<sequence length="258" mass="27798">MLAAPIATPFTSNNADALIKTQMVKAATDTSSATTYTSAEKAAIEDFQAQYASLSDSDNDLSVLYQTEPNFSATFAPGVLSPTVINKTVAWINYYRSLSGLPAISASTDSNDLAQISSAVMAYAESDPYKNQHNLQNTTKPINLPTLYWNRAILGTGESILYFGFPKTVGEPIRELMLDNTNISGMDAGHRAWFLSPFLSTVGVGIAKSQAGRYYESVLVNNSPDRNRTPSSEIVSYPNNGVFPVEELTAANGSTQIP</sequence>
<evidence type="ECO:0000313" key="3">
    <source>
        <dbReference type="Proteomes" id="UP000051647"/>
    </source>
</evidence>
<comment type="caution">
    <text evidence="2">The sequence shown here is derived from an EMBL/GenBank/DDBJ whole genome shotgun (WGS) entry which is preliminary data.</text>
</comment>
<organism evidence="2 3">
    <name type="scientific">Companilactobacillus versmoldensis DSM 14857 = KCTC 3814</name>
    <dbReference type="NCBI Taxonomy" id="1423815"/>
    <lineage>
        <taxon>Bacteria</taxon>
        <taxon>Bacillati</taxon>
        <taxon>Bacillota</taxon>
        <taxon>Bacilli</taxon>
        <taxon>Lactobacillales</taxon>
        <taxon>Lactobacillaceae</taxon>
        <taxon>Companilactobacillus</taxon>
    </lineage>
</organism>
<keyword evidence="3" id="KW-1185">Reference proteome</keyword>
<dbReference type="Proteomes" id="UP000051647">
    <property type="component" value="Unassembled WGS sequence"/>
</dbReference>
<protein>
    <recommendedName>
        <fullName evidence="1">SCP domain-containing protein</fullName>
    </recommendedName>
</protein>
<dbReference type="SUPFAM" id="SSF55797">
    <property type="entry name" value="PR-1-like"/>
    <property type="match status" value="1"/>
</dbReference>
<dbReference type="InterPro" id="IPR014044">
    <property type="entry name" value="CAP_dom"/>
</dbReference>
<dbReference type="EMBL" id="AZFA01000025">
    <property type="protein sequence ID" value="KRL65845.1"/>
    <property type="molecule type" value="Genomic_DNA"/>
</dbReference>
<evidence type="ECO:0000313" key="2">
    <source>
        <dbReference type="EMBL" id="KRL65845.1"/>
    </source>
</evidence>
<name>A0A0R1SHY7_9LACO</name>
<gene>
    <name evidence="2" type="ORF">FC27_GL001214</name>
</gene>
<accession>A0A0R1SHY7</accession>
<proteinExistence type="predicted"/>